<evidence type="ECO:0000313" key="3">
    <source>
        <dbReference type="EMBL" id="MFC6724981.1"/>
    </source>
</evidence>
<reference evidence="3 4" key="1">
    <citation type="journal article" date="2019" name="Int. J. Syst. Evol. Microbiol.">
        <title>The Global Catalogue of Microorganisms (GCM) 10K type strain sequencing project: providing services to taxonomists for standard genome sequencing and annotation.</title>
        <authorList>
            <consortium name="The Broad Institute Genomics Platform"/>
            <consortium name="The Broad Institute Genome Sequencing Center for Infectious Disease"/>
            <person name="Wu L."/>
            <person name="Ma J."/>
        </authorList>
    </citation>
    <scope>NUCLEOTIDE SEQUENCE [LARGE SCALE GENOMIC DNA]</scope>
    <source>
        <strain evidence="3 4">NBRC 111368</strain>
    </source>
</reference>
<comment type="caution">
    <text evidence="3">The sequence shown here is derived from an EMBL/GenBank/DDBJ whole genome shotgun (WGS) entry which is preliminary data.</text>
</comment>
<sequence>MPGRLPTGITVLDRQLGGGIPSGSIVLLSATPASQSELFLYELSAARGTLYLTSVRSVEAVHDAIERTPSRVGKPTVRDIGSDAPLDHANRLIRALPEGANLIIDVVDVLERQDSARYRNFLNELQTHMINTGGLTVLHALNGRAVPENRDMSEHMADIVFDLRTNVQGSEIENRLAVPKFRGGAALEETIKLRLAEEVAIDTSRDIA</sequence>
<dbReference type="AlphaFoldDB" id="A0ABD5S0A6"/>
<organism evidence="3 4">
    <name type="scientific">Halobium palmae</name>
    <dbReference type="NCBI Taxonomy" id="1776492"/>
    <lineage>
        <taxon>Archaea</taxon>
        <taxon>Methanobacteriati</taxon>
        <taxon>Methanobacteriota</taxon>
        <taxon>Stenosarchaea group</taxon>
        <taxon>Halobacteria</taxon>
        <taxon>Halobacteriales</taxon>
        <taxon>Haloferacaceae</taxon>
        <taxon>Halobium</taxon>
    </lineage>
</organism>
<dbReference type="Gene3D" id="3.40.50.300">
    <property type="entry name" value="P-loop containing nucleotide triphosphate hydrolases"/>
    <property type="match status" value="1"/>
</dbReference>
<evidence type="ECO:0000256" key="1">
    <source>
        <dbReference type="ARBA" id="ARBA00022741"/>
    </source>
</evidence>
<dbReference type="InterPro" id="IPR027417">
    <property type="entry name" value="P-loop_NTPase"/>
</dbReference>
<dbReference type="EMBL" id="JBHSWU010000344">
    <property type="protein sequence ID" value="MFC6724981.1"/>
    <property type="molecule type" value="Genomic_DNA"/>
</dbReference>
<dbReference type="SUPFAM" id="SSF52540">
    <property type="entry name" value="P-loop containing nucleoside triphosphate hydrolases"/>
    <property type="match status" value="1"/>
</dbReference>
<accession>A0ABD5S0A6</accession>
<dbReference type="InterPro" id="IPR055549">
    <property type="entry name" value="DUF7125"/>
</dbReference>
<dbReference type="PANTHER" id="PTHR43637">
    <property type="entry name" value="UPF0273 PROTEIN TM_0370"/>
    <property type="match status" value="1"/>
</dbReference>
<evidence type="ECO:0000256" key="2">
    <source>
        <dbReference type="ARBA" id="ARBA00022840"/>
    </source>
</evidence>
<dbReference type="Proteomes" id="UP001596328">
    <property type="component" value="Unassembled WGS sequence"/>
</dbReference>
<gene>
    <name evidence="3" type="ORF">ACFQE1_11485</name>
</gene>
<keyword evidence="1" id="KW-0547">Nucleotide-binding</keyword>
<proteinExistence type="predicted"/>
<dbReference type="GO" id="GO:0005524">
    <property type="term" value="F:ATP binding"/>
    <property type="evidence" value="ECO:0007669"/>
    <property type="project" value="UniProtKB-KW"/>
</dbReference>
<keyword evidence="2" id="KW-0067">ATP-binding</keyword>
<protein>
    <submittedName>
        <fullName evidence="3">RAD55 family ATPase</fullName>
    </submittedName>
</protein>
<dbReference type="Pfam" id="PF23442">
    <property type="entry name" value="DUF7125"/>
    <property type="match status" value="1"/>
</dbReference>
<keyword evidence="4" id="KW-1185">Reference proteome</keyword>
<evidence type="ECO:0000313" key="4">
    <source>
        <dbReference type="Proteomes" id="UP001596328"/>
    </source>
</evidence>
<name>A0ABD5S0A6_9EURY</name>